<dbReference type="PANTHER" id="PTHR30272">
    <property type="entry name" value="3-HYDROXYACYL-[ACYL-CARRIER-PROTEIN] DEHYDRATASE"/>
    <property type="match status" value="1"/>
</dbReference>
<dbReference type="PANTHER" id="PTHR30272:SF3">
    <property type="entry name" value="(3R)-HYDROXYMYRISTOYL-[ACYL CARRIER PROTEIN] DEHYDRATASE"/>
    <property type="match status" value="1"/>
</dbReference>
<proteinExistence type="predicted"/>
<evidence type="ECO:0000313" key="1">
    <source>
        <dbReference type="EMBL" id="OLF90788.1"/>
    </source>
</evidence>
<dbReference type="Gene3D" id="3.10.129.10">
    <property type="entry name" value="Hotdog Thioesterase"/>
    <property type="match status" value="1"/>
</dbReference>
<accession>A0A7Z1B2E9</accession>
<name>A0A7Z1B2E9_9BACI</name>
<organism evidence="1 2">
    <name type="scientific">Bacillus paralicheniformis</name>
    <dbReference type="NCBI Taxonomy" id="1648923"/>
    <lineage>
        <taxon>Bacteria</taxon>
        <taxon>Bacillati</taxon>
        <taxon>Bacillota</taxon>
        <taxon>Bacilli</taxon>
        <taxon>Bacillales</taxon>
        <taxon>Bacillaceae</taxon>
        <taxon>Bacillus</taxon>
    </lineage>
</organism>
<protein>
    <recommendedName>
        <fullName evidence="3">3-hydroxyacyl-[acyl-carrier-protein] dehydratase FabZ</fullName>
    </recommendedName>
</protein>
<dbReference type="AlphaFoldDB" id="A0A7Z1B2E9"/>
<gene>
    <name evidence="1" type="ORF">B4121_3001</name>
</gene>
<dbReference type="EMBL" id="LKPO01000020">
    <property type="protein sequence ID" value="OLF90788.1"/>
    <property type="molecule type" value="Genomic_DNA"/>
</dbReference>
<comment type="caution">
    <text evidence="1">The sequence shown here is derived from an EMBL/GenBank/DDBJ whole genome shotgun (WGS) entry which is preliminary data.</text>
</comment>
<dbReference type="InterPro" id="IPR013114">
    <property type="entry name" value="FabA_FabZ"/>
</dbReference>
<sequence>MNNSLLPHRYPFLFIDRVVESEPGKWVKGYKFITENDWFITENQKEMPFSIIIEALAQTAAFTALKDPDEIGFLSSVKKAEYTGKVFVGDKLDLYFEVSRFKRGFLFGNGTASVNGKPAAKAEIGIFMEAK</sequence>
<dbReference type="SUPFAM" id="SSF54637">
    <property type="entry name" value="Thioesterase/thiol ester dehydrase-isomerase"/>
    <property type="match status" value="1"/>
</dbReference>
<evidence type="ECO:0000313" key="2">
    <source>
        <dbReference type="Proteomes" id="UP000185604"/>
    </source>
</evidence>
<dbReference type="RefSeq" id="WP_035337180.1">
    <property type="nucleotide sequence ID" value="NZ_AP023088.1"/>
</dbReference>
<reference evidence="1 2" key="1">
    <citation type="journal article" date="2016" name="Front. Microbiol.">
        <title>High-Level Heat Resistance of Spores of Bacillus amyloliquefaciens and Bacillus licheniformis Results from the Presence of a spoVA Operon in a Tn1546 Transposon.</title>
        <authorList>
            <person name="Berendsen E.M."/>
            <person name="Koning R.A."/>
            <person name="Boekhorst J."/>
            <person name="de Jong A."/>
            <person name="Kuipers O.P."/>
            <person name="Wells-Bennik M.H."/>
        </authorList>
    </citation>
    <scope>NUCLEOTIDE SEQUENCE [LARGE SCALE GENOMIC DNA]</scope>
    <source>
        <strain evidence="1 2">B4121</strain>
    </source>
</reference>
<dbReference type="Pfam" id="PF07977">
    <property type="entry name" value="FabA"/>
    <property type="match status" value="1"/>
</dbReference>
<dbReference type="CDD" id="cd01288">
    <property type="entry name" value="FabZ"/>
    <property type="match status" value="1"/>
</dbReference>
<dbReference type="Proteomes" id="UP000185604">
    <property type="component" value="Unassembled WGS sequence"/>
</dbReference>
<evidence type="ECO:0008006" key="3">
    <source>
        <dbReference type="Google" id="ProtNLM"/>
    </source>
</evidence>
<dbReference type="InterPro" id="IPR029069">
    <property type="entry name" value="HotDog_dom_sf"/>
</dbReference>